<dbReference type="AlphaFoldDB" id="F6DSJ2"/>
<dbReference type="InterPro" id="IPR004358">
    <property type="entry name" value="Sig_transdc_His_kin-like_C"/>
</dbReference>
<dbReference type="PANTHER" id="PTHR40448:SF1">
    <property type="entry name" value="TWO-COMPONENT SENSOR HISTIDINE KINASE"/>
    <property type="match status" value="1"/>
</dbReference>
<dbReference type="GO" id="GO:0042802">
    <property type="term" value="F:identical protein binding"/>
    <property type="evidence" value="ECO:0007669"/>
    <property type="project" value="TreeGrafter"/>
</dbReference>
<keyword evidence="10" id="KW-1185">Reference proteome</keyword>
<dbReference type="eggNOG" id="COG3290">
    <property type="taxonomic scope" value="Bacteria"/>
</dbReference>
<dbReference type="PANTHER" id="PTHR40448">
    <property type="entry name" value="TWO-COMPONENT SENSOR HISTIDINE KINASE"/>
    <property type="match status" value="1"/>
</dbReference>
<reference evidence="10" key="1">
    <citation type="submission" date="2011-05" db="EMBL/GenBank/DDBJ databases">
        <title>Complete sequence of Desulfotomaculum ruminis DSM 2154.</title>
        <authorList>
            <person name="Lucas S."/>
            <person name="Copeland A."/>
            <person name="Lapidus A."/>
            <person name="Cheng J.-F."/>
            <person name="Goodwin L."/>
            <person name="Pitluck S."/>
            <person name="Lu M."/>
            <person name="Detter J.C."/>
            <person name="Han C."/>
            <person name="Tapia R."/>
            <person name="Land M."/>
            <person name="Hauser L."/>
            <person name="Kyrpides N."/>
            <person name="Ivanova N."/>
            <person name="Mikhailova N."/>
            <person name="Pagani I."/>
            <person name="Stams A.J.M."/>
            <person name="Plugge C.M."/>
            <person name="Muyzer G."/>
            <person name="Kuever J."/>
            <person name="Parshina S.N."/>
            <person name="Ivanova A.E."/>
            <person name="Nazina T.N."/>
            <person name="Brambilla E."/>
            <person name="Spring S."/>
            <person name="Klenk H.-P."/>
            <person name="Woyke T."/>
        </authorList>
    </citation>
    <scope>NUCLEOTIDE SEQUENCE [LARGE SCALE GENOMIC DNA]</scope>
    <source>
        <strain evidence="10">ATCC 23193 / DSM 2154 / NCIB 8452 / DL</strain>
    </source>
</reference>
<dbReference type="SUPFAM" id="SSF55890">
    <property type="entry name" value="Sporulation response regulatory protein Spo0B"/>
    <property type="match status" value="1"/>
</dbReference>
<dbReference type="SUPFAM" id="SSF55874">
    <property type="entry name" value="ATPase domain of HSP90 chaperone/DNA topoisomerase II/histidine kinase"/>
    <property type="match status" value="1"/>
</dbReference>
<dbReference type="SMART" id="SM00387">
    <property type="entry name" value="HATPase_c"/>
    <property type="match status" value="1"/>
</dbReference>
<dbReference type="InterPro" id="IPR036890">
    <property type="entry name" value="HATPase_C_sf"/>
</dbReference>
<evidence type="ECO:0000313" key="9">
    <source>
        <dbReference type="EMBL" id="AEG61082.1"/>
    </source>
</evidence>
<keyword evidence="5" id="KW-0418">Kinase</keyword>
<dbReference type="EMBL" id="CP002780">
    <property type="protein sequence ID" value="AEG61082.1"/>
    <property type="molecule type" value="Genomic_DNA"/>
</dbReference>
<feature type="transmembrane region" description="Helical" evidence="7">
    <location>
        <begin position="12"/>
        <end position="35"/>
    </location>
</feature>
<keyword evidence="4" id="KW-0808">Transferase</keyword>
<dbReference type="PROSITE" id="PS50109">
    <property type="entry name" value="HIS_KIN"/>
    <property type="match status" value="1"/>
</dbReference>
<evidence type="ECO:0000259" key="8">
    <source>
        <dbReference type="PROSITE" id="PS50109"/>
    </source>
</evidence>
<dbReference type="GO" id="GO:0005524">
    <property type="term" value="F:ATP binding"/>
    <property type="evidence" value="ECO:0007669"/>
    <property type="project" value="UniProtKB-KW"/>
</dbReference>
<dbReference type="InterPro" id="IPR039506">
    <property type="entry name" value="SPOB_a"/>
</dbReference>
<gene>
    <name evidence="9" type="ordered locus">Desru_2868</name>
</gene>
<keyword evidence="7" id="KW-0812">Transmembrane</keyword>
<dbReference type="HOGENOM" id="CLU_020211_8_0_9"/>
<evidence type="ECO:0000313" key="10">
    <source>
        <dbReference type="Proteomes" id="UP000009234"/>
    </source>
</evidence>
<evidence type="ECO:0000256" key="4">
    <source>
        <dbReference type="ARBA" id="ARBA00022679"/>
    </source>
</evidence>
<keyword evidence="7" id="KW-1133">Transmembrane helix</keyword>
<feature type="transmembrane region" description="Helical" evidence="7">
    <location>
        <begin position="41"/>
        <end position="62"/>
    </location>
</feature>
<dbReference type="OrthoDB" id="9792686at2"/>
<comment type="catalytic activity">
    <reaction evidence="1">
        <text>ATP + protein L-histidine = ADP + protein N-phospho-L-histidine.</text>
        <dbReference type="EC" id="2.7.13.3"/>
    </reaction>
</comment>
<dbReference type="InterPro" id="IPR005467">
    <property type="entry name" value="His_kinase_dom"/>
</dbReference>
<keyword evidence="9" id="KW-0547">Nucleotide-binding</keyword>
<feature type="domain" description="Histidine kinase" evidence="8">
    <location>
        <begin position="154"/>
        <end position="281"/>
    </location>
</feature>
<dbReference type="STRING" id="696281.Desru_2868"/>
<dbReference type="Pfam" id="PF14689">
    <property type="entry name" value="SPOB_a"/>
    <property type="match status" value="1"/>
</dbReference>
<dbReference type="InterPro" id="IPR003594">
    <property type="entry name" value="HATPase_dom"/>
</dbReference>
<dbReference type="GO" id="GO:0000155">
    <property type="term" value="F:phosphorelay sensor kinase activity"/>
    <property type="evidence" value="ECO:0007669"/>
    <property type="project" value="InterPro"/>
</dbReference>
<keyword evidence="9" id="KW-0067">ATP-binding</keyword>
<keyword evidence="6" id="KW-0902">Two-component regulatory system</keyword>
<evidence type="ECO:0000256" key="3">
    <source>
        <dbReference type="ARBA" id="ARBA00022553"/>
    </source>
</evidence>
<evidence type="ECO:0000256" key="1">
    <source>
        <dbReference type="ARBA" id="ARBA00000085"/>
    </source>
</evidence>
<keyword evidence="7" id="KW-0472">Membrane</keyword>
<evidence type="ECO:0000256" key="5">
    <source>
        <dbReference type="ARBA" id="ARBA00022777"/>
    </source>
</evidence>
<evidence type="ECO:0000256" key="7">
    <source>
        <dbReference type="SAM" id="Phobius"/>
    </source>
</evidence>
<evidence type="ECO:0000256" key="2">
    <source>
        <dbReference type="ARBA" id="ARBA00012438"/>
    </source>
</evidence>
<protein>
    <recommendedName>
        <fullName evidence="2">histidine kinase</fullName>
        <ecNumber evidence="2">2.7.13.3</ecNumber>
    </recommendedName>
</protein>
<evidence type="ECO:0000256" key="6">
    <source>
        <dbReference type="ARBA" id="ARBA00023012"/>
    </source>
</evidence>
<sequence>MGLRIETKILERMTIFVFMVTLFISIGSKTIMFYYPYNFVIYFILLMAFCNFIFAVFVIKWLSTVKYLGMKLDTQKHSLNYMEEAVKIMRSERHEYLNHLQTIMGLILSGDHKEAMTYLKDMGAECRFNSQVLSVSNPSLRVLLQNKRQSALIKGIELKLTIQSDLKQLKLTPTDTTTIFGNLLDNAMDCIVNAKDNSSRKLIHLKVTEVADDYVFTIEDSGPPIEPHILAEIFKIGFSTKGTGRGFGLALVESTIQRYQGTIHYGVNGAKGFTVTFPQQGVAA</sequence>
<keyword evidence="3" id="KW-0597">Phosphoprotein</keyword>
<reference evidence="9 10" key="2">
    <citation type="journal article" date="2012" name="Stand. Genomic Sci.">
        <title>Complete genome sequence of the sulfate-reducing firmicute Desulfotomaculum ruminis type strain (DL(T)).</title>
        <authorList>
            <person name="Spring S."/>
            <person name="Visser M."/>
            <person name="Lu M."/>
            <person name="Copeland A."/>
            <person name="Lapidus A."/>
            <person name="Lucas S."/>
            <person name="Cheng J.F."/>
            <person name="Han C."/>
            <person name="Tapia R."/>
            <person name="Goodwin L.A."/>
            <person name="Pitluck S."/>
            <person name="Ivanova N."/>
            <person name="Land M."/>
            <person name="Hauser L."/>
            <person name="Larimer F."/>
            <person name="Rohde M."/>
            <person name="Goker M."/>
            <person name="Detter J.C."/>
            <person name="Kyrpides N.C."/>
            <person name="Woyke T."/>
            <person name="Schaap P.J."/>
            <person name="Plugge C.M."/>
            <person name="Muyzer G."/>
            <person name="Kuever J."/>
            <person name="Pereira I.A."/>
            <person name="Parshina S.N."/>
            <person name="Bernier-Latmani R."/>
            <person name="Stams A.J."/>
            <person name="Klenk H.P."/>
        </authorList>
    </citation>
    <scope>NUCLEOTIDE SEQUENCE [LARGE SCALE GENOMIC DNA]</scope>
    <source>
        <strain evidence="10">ATCC 23193 / DSM 2154 / NCIB 8452 / DL</strain>
    </source>
</reference>
<name>F6DSJ2_DESRL</name>
<accession>F6DSJ2</accession>
<dbReference type="InterPro" id="IPR016120">
    <property type="entry name" value="Sig_transdc_His_kin_SpoOB"/>
</dbReference>
<organism evidence="9 10">
    <name type="scientific">Desulforamulus ruminis (strain ATCC 23193 / DSM 2154 / NCIMB 8452 / DL)</name>
    <name type="common">Desulfotomaculum ruminis</name>
    <dbReference type="NCBI Taxonomy" id="696281"/>
    <lineage>
        <taxon>Bacteria</taxon>
        <taxon>Bacillati</taxon>
        <taxon>Bacillota</taxon>
        <taxon>Clostridia</taxon>
        <taxon>Eubacteriales</taxon>
        <taxon>Peptococcaceae</taxon>
        <taxon>Desulforamulus</taxon>
    </lineage>
</organism>
<proteinExistence type="predicted"/>
<dbReference type="Pfam" id="PF02518">
    <property type="entry name" value="HATPase_c"/>
    <property type="match status" value="1"/>
</dbReference>
<dbReference type="Gene3D" id="3.30.565.10">
    <property type="entry name" value="Histidine kinase-like ATPase, C-terminal domain"/>
    <property type="match status" value="1"/>
</dbReference>
<dbReference type="Proteomes" id="UP000009234">
    <property type="component" value="Chromosome"/>
</dbReference>
<dbReference type="PRINTS" id="PR00344">
    <property type="entry name" value="BCTRLSENSOR"/>
</dbReference>
<dbReference type="Gene3D" id="1.10.287.130">
    <property type="match status" value="1"/>
</dbReference>
<dbReference type="EC" id="2.7.13.3" evidence="2"/>
<dbReference type="KEGG" id="dru:Desru_2868"/>